<organism evidence="1 2">
    <name type="scientific">Leptospira ognonensis</name>
    <dbReference type="NCBI Taxonomy" id="2484945"/>
    <lineage>
        <taxon>Bacteria</taxon>
        <taxon>Pseudomonadati</taxon>
        <taxon>Spirochaetota</taxon>
        <taxon>Spirochaetia</taxon>
        <taxon>Leptospirales</taxon>
        <taxon>Leptospiraceae</taxon>
        <taxon>Leptospira</taxon>
    </lineage>
</organism>
<name>A0A4R9JSL5_9LEPT</name>
<proteinExistence type="predicted"/>
<dbReference type="InterPro" id="IPR036412">
    <property type="entry name" value="HAD-like_sf"/>
</dbReference>
<keyword evidence="2" id="KW-1185">Reference proteome</keyword>
<reference evidence="1" key="1">
    <citation type="journal article" date="2019" name="PLoS Negl. Trop. Dis.">
        <title>Revisiting the worldwide diversity of Leptospira species in the environment.</title>
        <authorList>
            <person name="Vincent A.T."/>
            <person name="Schiettekatte O."/>
            <person name="Bourhy P."/>
            <person name="Veyrier F.J."/>
            <person name="Picardeau M."/>
        </authorList>
    </citation>
    <scope>NUCLEOTIDE SEQUENCE [LARGE SCALE GENOMIC DNA]</scope>
    <source>
        <strain evidence="1">201702476</strain>
    </source>
</reference>
<evidence type="ECO:0000313" key="1">
    <source>
        <dbReference type="EMBL" id="TGL55702.1"/>
    </source>
</evidence>
<evidence type="ECO:0000313" key="2">
    <source>
        <dbReference type="Proteomes" id="UP000297693"/>
    </source>
</evidence>
<dbReference type="Pfam" id="PF13419">
    <property type="entry name" value="HAD_2"/>
    <property type="match status" value="1"/>
</dbReference>
<dbReference type="InterPro" id="IPR023214">
    <property type="entry name" value="HAD_sf"/>
</dbReference>
<feature type="non-terminal residue" evidence="1">
    <location>
        <position position="1"/>
    </location>
</feature>
<sequence length="119" mass="13438">GLFQFGIVTSSSFKVVTKELEDMNVDKNLFFNIQGAEHTNVHKPNPEVFLPISKLLTKSGIEKSEILYIGDSPADFHSSTNFGLNFIGIAHDDRHLSFFKHQNINFVKNFNQLEVVLNA</sequence>
<gene>
    <name evidence="1" type="ORF">EHQ58_18420</name>
</gene>
<dbReference type="AlphaFoldDB" id="A0A4R9JSL5"/>
<dbReference type="InterPro" id="IPR041492">
    <property type="entry name" value="HAD_2"/>
</dbReference>
<accession>A0A4R9JSL5</accession>
<dbReference type="SUPFAM" id="SSF56784">
    <property type="entry name" value="HAD-like"/>
    <property type="match status" value="1"/>
</dbReference>
<dbReference type="CDD" id="cd01427">
    <property type="entry name" value="HAD_like"/>
    <property type="match status" value="1"/>
</dbReference>
<comment type="caution">
    <text evidence="1">The sequence shown here is derived from an EMBL/GenBank/DDBJ whole genome shotgun (WGS) entry which is preliminary data.</text>
</comment>
<dbReference type="NCBIfam" id="TIGR01549">
    <property type="entry name" value="HAD-SF-IA-v1"/>
    <property type="match status" value="1"/>
</dbReference>
<dbReference type="Gene3D" id="3.40.50.1000">
    <property type="entry name" value="HAD superfamily/HAD-like"/>
    <property type="match status" value="1"/>
</dbReference>
<dbReference type="Proteomes" id="UP000297693">
    <property type="component" value="Unassembled WGS sequence"/>
</dbReference>
<dbReference type="EMBL" id="RQGD01000048">
    <property type="protein sequence ID" value="TGL55702.1"/>
    <property type="molecule type" value="Genomic_DNA"/>
</dbReference>
<dbReference type="RefSeq" id="WP_167883691.1">
    <property type="nucleotide sequence ID" value="NZ_RQGD01000048.1"/>
</dbReference>
<protein>
    <submittedName>
        <fullName evidence="1">Phosphatase</fullName>
    </submittedName>
</protein>
<dbReference type="InterPro" id="IPR006439">
    <property type="entry name" value="HAD-SF_hydro_IA"/>
</dbReference>